<comment type="caution">
    <text evidence="3">The sequence shown here is derived from an EMBL/GenBank/DDBJ whole genome shotgun (WGS) entry which is preliminary data.</text>
</comment>
<reference evidence="3" key="1">
    <citation type="submission" date="2022-10" db="EMBL/GenBank/DDBJ databases">
        <title>Streptomyces beihaiensis sp. nov., a chitin degrading actinobacterium, isolated from shrimp pond soil.</title>
        <authorList>
            <person name="Xie J."/>
            <person name="Shen N."/>
        </authorList>
    </citation>
    <scope>NUCLEOTIDE SEQUENCE</scope>
    <source>
        <strain evidence="3">GXMU-J5</strain>
    </source>
</reference>
<feature type="transmembrane region" description="Helical" evidence="2">
    <location>
        <begin position="80"/>
        <end position="101"/>
    </location>
</feature>
<sequence>MNDKTSRPDGSGPGPGSRAADRATVGELLAAAVRPSAPDAAAERRAVDAFCAARDSGVSHARTRRRDDWRPRRRRRVWSARTAVGAVLASLTVGGVAMAAIGGSGGFGGSGGADGRPGTPRPGSSASAGE</sequence>
<proteinExistence type="predicted"/>
<gene>
    <name evidence="3" type="ORF">OFY01_04240</name>
</gene>
<feature type="region of interest" description="Disordered" evidence="1">
    <location>
        <begin position="100"/>
        <end position="130"/>
    </location>
</feature>
<keyword evidence="4" id="KW-1185">Reference proteome</keyword>
<organism evidence="3 4">
    <name type="scientific">Streptomyces beihaiensis</name>
    <dbReference type="NCBI Taxonomy" id="2984495"/>
    <lineage>
        <taxon>Bacteria</taxon>
        <taxon>Bacillati</taxon>
        <taxon>Actinomycetota</taxon>
        <taxon>Actinomycetes</taxon>
        <taxon>Kitasatosporales</taxon>
        <taxon>Streptomycetaceae</taxon>
        <taxon>Streptomyces</taxon>
    </lineage>
</organism>
<feature type="region of interest" description="Disordered" evidence="1">
    <location>
        <begin position="55"/>
        <end position="75"/>
    </location>
</feature>
<keyword evidence="2" id="KW-0812">Transmembrane</keyword>
<protein>
    <submittedName>
        <fullName evidence="3">Uncharacterized protein</fullName>
    </submittedName>
</protein>
<keyword evidence="2" id="KW-0472">Membrane</keyword>
<dbReference type="EMBL" id="JAPHNL010000028">
    <property type="protein sequence ID" value="MCX3058993.1"/>
    <property type="molecule type" value="Genomic_DNA"/>
</dbReference>
<name>A0ABT3TSK7_9ACTN</name>
<feature type="compositionally biased region" description="Gly residues" evidence="1">
    <location>
        <begin position="102"/>
        <end position="115"/>
    </location>
</feature>
<evidence type="ECO:0000313" key="4">
    <source>
        <dbReference type="Proteomes" id="UP001163064"/>
    </source>
</evidence>
<feature type="non-terminal residue" evidence="3">
    <location>
        <position position="130"/>
    </location>
</feature>
<evidence type="ECO:0000313" key="3">
    <source>
        <dbReference type="EMBL" id="MCX3058993.1"/>
    </source>
</evidence>
<keyword evidence="2" id="KW-1133">Transmembrane helix</keyword>
<accession>A0ABT3TSK7</accession>
<evidence type="ECO:0000256" key="2">
    <source>
        <dbReference type="SAM" id="Phobius"/>
    </source>
</evidence>
<dbReference type="Proteomes" id="UP001163064">
    <property type="component" value="Unassembled WGS sequence"/>
</dbReference>
<evidence type="ECO:0000256" key="1">
    <source>
        <dbReference type="SAM" id="MobiDB-lite"/>
    </source>
</evidence>
<feature type="region of interest" description="Disordered" evidence="1">
    <location>
        <begin position="1"/>
        <end position="23"/>
    </location>
</feature>